<dbReference type="KEGG" id="lwi:UE46_15010"/>
<dbReference type="AlphaFoldDB" id="A0A1S7FXS1"/>
<keyword evidence="2" id="KW-1185">Reference proteome</keyword>
<gene>
    <name evidence="1" type="ORF">UE46_15010</name>
</gene>
<sequence length="90" mass="10248">MIPNETNRWKKRLVECLGGTDTSYELRIILDIIDTPDDDVFVACIDSLRGFDWDGMDSSIMESLKKKIDKLLVGASLPVKNVLENFLEKD</sequence>
<reference evidence="2" key="1">
    <citation type="submission" date="2015-03" db="EMBL/GenBank/DDBJ databases">
        <authorList>
            <person name="Ferrari E."/>
            <person name="Walter M.C."/>
            <person name="Huptas C."/>
            <person name="Scherer S."/>
            <person name="Mueller-Herbst S."/>
        </authorList>
    </citation>
    <scope>NUCLEOTIDE SEQUENCE [LARGE SCALE GENOMIC DNA]</scope>
    <source>
        <strain evidence="2">LWP01</strain>
    </source>
</reference>
<evidence type="ECO:0000313" key="2">
    <source>
        <dbReference type="Proteomes" id="UP000223060"/>
    </source>
</evidence>
<dbReference type="Proteomes" id="UP000223060">
    <property type="component" value="Chromosome"/>
</dbReference>
<name>A0A1S7FXS1_9LIST</name>
<evidence type="ECO:0000313" key="1">
    <source>
        <dbReference type="EMBL" id="AQY52202.1"/>
    </source>
</evidence>
<proteinExistence type="predicted"/>
<organism evidence="1 2">
    <name type="scientific">Listeria weihenstephanensis</name>
    <dbReference type="NCBI Taxonomy" id="1006155"/>
    <lineage>
        <taxon>Bacteria</taxon>
        <taxon>Bacillati</taxon>
        <taxon>Bacillota</taxon>
        <taxon>Bacilli</taxon>
        <taxon>Bacillales</taxon>
        <taxon>Listeriaceae</taxon>
        <taxon>Listeria</taxon>
    </lineage>
</organism>
<accession>A0A1S7FXS1</accession>
<protein>
    <submittedName>
        <fullName evidence="1">Uncharacterized protein</fullName>
    </submittedName>
</protein>
<dbReference type="EMBL" id="CP011102">
    <property type="protein sequence ID" value="AQY52202.1"/>
    <property type="molecule type" value="Genomic_DNA"/>
</dbReference>